<evidence type="ECO:0000256" key="1">
    <source>
        <dbReference type="SAM" id="Phobius"/>
    </source>
</evidence>
<name>A0A1G7EC08_9PROT</name>
<evidence type="ECO:0000313" key="3">
    <source>
        <dbReference type="Proteomes" id="UP000183685"/>
    </source>
</evidence>
<feature type="transmembrane region" description="Helical" evidence="1">
    <location>
        <begin position="251"/>
        <end position="274"/>
    </location>
</feature>
<dbReference type="STRING" id="637679.GCA_001550055_00162"/>
<accession>A0A1G7EC08</accession>
<proteinExistence type="predicted"/>
<organism evidence="2 3">
    <name type="scientific">Kordiimonas lacus</name>
    <dbReference type="NCBI Taxonomy" id="637679"/>
    <lineage>
        <taxon>Bacteria</taxon>
        <taxon>Pseudomonadati</taxon>
        <taxon>Pseudomonadota</taxon>
        <taxon>Alphaproteobacteria</taxon>
        <taxon>Kordiimonadales</taxon>
        <taxon>Kordiimonadaceae</taxon>
        <taxon>Kordiimonas</taxon>
    </lineage>
</organism>
<feature type="transmembrane region" description="Helical" evidence="1">
    <location>
        <begin position="159"/>
        <end position="185"/>
    </location>
</feature>
<gene>
    <name evidence="2" type="ORF">SAMN04488071_3383</name>
</gene>
<evidence type="ECO:0000313" key="2">
    <source>
        <dbReference type="EMBL" id="SDE61178.1"/>
    </source>
</evidence>
<dbReference type="AlphaFoldDB" id="A0A1G7EC08"/>
<keyword evidence="3" id="KW-1185">Reference proteome</keyword>
<feature type="transmembrane region" description="Helical" evidence="1">
    <location>
        <begin position="57"/>
        <end position="76"/>
    </location>
</feature>
<keyword evidence="1" id="KW-0472">Membrane</keyword>
<sequence>MGWLPGPEDYLTKLAAFLTERLDRTTRSNGERLVRGIIVLALFLPVFFWIGRALDPLLFLSPFSFVAAAFALSLLLRQHRLWAGIIRDSKSAAFEQHDLTRENIKRATFGFTDTVVSNLVIFAIGGFSLLLPYRFLRTAIDRAVELNVARPESPFLRPFWLIAELAALPGSILATLMIAAAHIFIPGTRLVAFLAPLRGRKGALPSRLMPLSALAHGLNLSFRFAPGKRHPWVGPKEGRAKQTSADLRKAGLVFLVATLIGLLATLMLLAFALAGP</sequence>
<feature type="transmembrane region" description="Helical" evidence="1">
    <location>
        <begin position="33"/>
        <end position="51"/>
    </location>
</feature>
<keyword evidence="1" id="KW-0812">Transmembrane</keyword>
<protein>
    <submittedName>
        <fullName evidence="2">Cobalamin biosynthesis protein CobD/CbiB</fullName>
    </submittedName>
</protein>
<feature type="transmembrane region" description="Helical" evidence="1">
    <location>
        <begin position="115"/>
        <end position="136"/>
    </location>
</feature>
<dbReference type="Proteomes" id="UP000183685">
    <property type="component" value="Unassembled WGS sequence"/>
</dbReference>
<keyword evidence="1" id="KW-1133">Transmembrane helix</keyword>
<dbReference type="EMBL" id="FNAK01000008">
    <property type="protein sequence ID" value="SDE61178.1"/>
    <property type="molecule type" value="Genomic_DNA"/>
</dbReference>
<reference evidence="2 3" key="1">
    <citation type="submission" date="2016-10" db="EMBL/GenBank/DDBJ databases">
        <authorList>
            <person name="de Groot N.N."/>
        </authorList>
    </citation>
    <scope>NUCLEOTIDE SEQUENCE [LARGE SCALE GENOMIC DNA]</scope>
    <source>
        <strain evidence="2 3">CGMCC 1.9109</strain>
    </source>
</reference>